<reference evidence="2" key="1">
    <citation type="submission" date="2022-11" db="UniProtKB">
        <authorList>
            <consortium name="EnsemblMetazoa"/>
        </authorList>
    </citation>
    <scope>IDENTIFICATION</scope>
</reference>
<dbReference type="InterPro" id="IPR039911">
    <property type="entry name" value="JIP3/JIP4"/>
</dbReference>
<dbReference type="GO" id="GO:0005078">
    <property type="term" value="F:MAP-kinase scaffold activity"/>
    <property type="evidence" value="ECO:0007669"/>
    <property type="project" value="InterPro"/>
</dbReference>
<evidence type="ECO:0000313" key="3">
    <source>
        <dbReference type="Proteomes" id="UP000887567"/>
    </source>
</evidence>
<dbReference type="GO" id="GO:0016192">
    <property type="term" value="P:vesicle-mediated transport"/>
    <property type="evidence" value="ECO:0007669"/>
    <property type="project" value="TreeGrafter"/>
</dbReference>
<dbReference type="KEGG" id="epa:110248968"/>
<dbReference type="OMA" id="RSTHYND"/>
<feature type="region of interest" description="Disordered" evidence="1">
    <location>
        <begin position="127"/>
        <end position="162"/>
    </location>
</feature>
<keyword evidence="3" id="KW-1185">Reference proteome</keyword>
<name>A0A913XX00_EXADI</name>
<proteinExistence type="predicted"/>
<protein>
    <submittedName>
        <fullName evidence="2">Uncharacterized protein</fullName>
    </submittedName>
</protein>
<accession>A0A913XX00</accession>
<sequence length="284" mass="31059">MTMVHDRVWCGYRNKIQVIHPRTMRVEKTFDAHPRRESQVRQLAWIGDGVWVSIRLDSTLRLYNAHTFHHLQDIDIEPYVSKMLGTGKLGFSFVRITSLLLTNDRLWVGTGNGVILSVPLVAARPARDEGDHITSSPGTGGPGGAVRVYSNEGKDGETAPGTGSFMPYCSMVNAQLSFHGHRDSVKFFVAVPGSMKRATVSSSVSTQTQTGSKPSSPAQSQTPSPEKKLQEMTLVLSGGEGYVDFRLGDGEEVAMEDQAGDLISVTIKGQSTNERSHIMVWQVA</sequence>
<dbReference type="Pfam" id="PF19056">
    <property type="entry name" value="WD40_2"/>
    <property type="match status" value="1"/>
</dbReference>
<evidence type="ECO:0000313" key="2">
    <source>
        <dbReference type="EnsemblMetazoa" id="XP_020911204.2"/>
    </source>
</evidence>
<dbReference type="RefSeq" id="XP_020911204.2">
    <property type="nucleotide sequence ID" value="XM_021055545.2"/>
</dbReference>
<dbReference type="GeneID" id="110248968"/>
<feature type="compositionally biased region" description="Low complexity" evidence="1">
    <location>
        <begin position="200"/>
        <end position="224"/>
    </location>
</feature>
<dbReference type="InterPro" id="IPR011047">
    <property type="entry name" value="Quinoprotein_ADH-like_sf"/>
</dbReference>
<dbReference type="Gene3D" id="2.130.10.10">
    <property type="entry name" value="YVTN repeat-like/Quinoprotein amine dehydrogenase"/>
    <property type="match status" value="1"/>
</dbReference>
<dbReference type="EnsemblMetazoa" id="XM_021055545.2">
    <property type="protein sequence ID" value="XP_020911204.2"/>
    <property type="gene ID" value="LOC110248968"/>
</dbReference>
<dbReference type="SUPFAM" id="SSF50998">
    <property type="entry name" value="Quinoprotein alcohol dehydrogenase-like"/>
    <property type="match status" value="1"/>
</dbReference>
<dbReference type="PANTHER" id="PTHR13886:SF4">
    <property type="entry name" value="JNK-INTERACTING PROTEIN 3"/>
    <property type="match status" value="1"/>
</dbReference>
<dbReference type="OrthoDB" id="10256043at2759"/>
<dbReference type="GO" id="GO:0005737">
    <property type="term" value="C:cytoplasm"/>
    <property type="evidence" value="ECO:0007669"/>
    <property type="project" value="TreeGrafter"/>
</dbReference>
<evidence type="ECO:0000256" key="1">
    <source>
        <dbReference type="SAM" id="MobiDB-lite"/>
    </source>
</evidence>
<dbReference type="Proteomes" id="UP000887567">
    <property type="component" value="Unplaced"/>
</dbReference>
<organism evidence="2 3">
    <name type="scientific">Exaiptasia diaphana</name>
    <name type="common">Tropical sea anemone</name>
    <name type="synonym">Aiptasia pulchella</name>
    <dbReference type="NCBI Taxonomy" id="2652724"/>
    <lineage>
        <taxon>Eukaryota</taxon>
        <taxon>Metazoa</taxon>
        <taxon>Cnidaria</taxon>
        <taxon>Anthozoa</taxon>
        <taxon>Hexacorallia</taxon>
        <taxon>Actiniaria</taxon>
        <taxon>Aiptasiidae</taxon>
        <taxon>Exaiptasia</taxon>
    </lineage>
</organism>
<dbReference type="AlphaFoldDB" id="A0A913XX00"/>
<dbReference type="GO" id="GO:0030159">
    <property type="term" value="F:signaling receptor complex adaptor activity"/>
    <property type="evidence" value="ECO:0007669"/>
    <property type="project" value="TreeGrafter"/>
</dbReference>
<feature type="region of interest" description="Disordered" evidence="1">
    <location>
        <begin position="200"/>
        <end position="228"/>
    </location>
</feature>
<dbReference type="PANTHER" id="PTHR13886">
    <property type="entry name" value="JNK/SAPK-ASSOCIATED PROTEIN"/>
    <property type="match status" value="1"/>
</dbReference>
<dbReference type="InterPro" id="IPR015943">
    <property type="entry name" value="WD40/YVTN_repeat-like_dom_sf"/>
</dbReference>
<dbReference type="GO" id="GO:0019894">
    <property type="term" value="F:kinesin binding"/>
    <property type="evidence" value="ECO:0007669"/>
    <property type="project" value="TreeGrafter"/>
</dbReference>